<gene>
    <name evidence="2" type="ORF">MAR_002192</name>
</gene>
<feature type="transmembrane region" description="Helical" evidence="1">
    <location>
        <begin position="110"/>
        <end position="129"/>
    </location>
</feature>
<keyword evidence="3" id="KW-1185">Reference proteome</keyword>
<evidence type="ECO:0000313" key="3">
    <source>
        <dbReference type="Proteomes" id="UP001164746"/>
    </source>
</evidence>
<accession>A0ABY7FG23</accession>
<evidence type="ECO:0000313" key="2">
    <source>
        <dbReference type="EMBL" id="WAR20354.1"/>
    </source>
</evidence>
<sequence>MNGYKHSRTDVYMGQGTTLHASQQTDDLSHVMFIFQLFQSGLICTALMAGAICVGHLVLMRKYCRNTTTLVAVVLSGFFHLIASVRMLTIAENYMKRRVQQGPPSVGSCLDYSMTAAFANGVVLVLINFKWSMSSCLAYAGTLGCIITGSFSVIKIVPQNSPLPVTQHSLETLGTYGSQHFTVFLFVCQKNVYEERWAILVEYLVIYLPVMFTVLVALCRNRTKQTDVTIIELKIISNKECNVSVFNCNCVKLNSAMVAVLLYITIVLLIVRPGYILYAHATSGYFLDILPSLLQTVVTIRNQHNQTVSKRHCNLPGEILTANIKAKLMRYVHNWHNTQPHQPSR</sequence>
<reference evidence="2" key="1">
    <citation type="submission" date="2022-11" db="EMBL/GenBank/DDBJ databases">
        <title>Centuries of genome instability and evolution in soft-shell clam transmissible cancer (bioRxiv).</title>
        <authorList>
            <person name="Hart S.F.M."/>
            <person name="Yonemitsu M.A."/>
            <person name="Giersch R.M."/>
            <person name="Beal B.F."/>
            <person name="Arriagada G."/>
            <person name="Davis B.W."/>
            <person name="Ostrander E.A."/>
            <person name="Goff S.P."/>
            <person name="Metzger M.J."/>
        </authorList>
    </citation>
    <scope>NUCLEOTIDE SEQUENCE</scope>
    <source>
        <strain evidence="2">MELC-2E11</strain>
        <tissue evidence="2">Siphon/mantle</tissue>
    </source>
</reference>
<protein>
    <recommendedName>
        <fullName evidence="4">G-protein coupled receptors family 1 profile domain-containing protein</fullName>
    </recommendedName>
</protein>
<proteinExistence type="predicted"/>
<evidence type="ECO:0008006" key="4">
    <source>
        <dbReference type="Google" id="ProtNLM"/>
    </source>
</evidence>
<name>A0ABY7FG23_MYAAR</name>
<keyword evidence="1" id="KW-0472">Membrane</keyword>
<feature type="transmembrane region" description="Helical" evidence="1">
    <location>
        <begin position="33"/>
        <end position="58"/>
    </location>
</feature>
<dbReference type="Proteomes" id="UP001164746">
    <property type="component" value="Chromosome 11"/>
</dbReference>
<feature type="transmembrane region" description="Helical" evidence="1">
    <location>
        <begin position="253"/>
        <end position="271"/>
    </location>
</feature>
<evidence type="ECO:0000256" key="1">
    <source>
        <dbReference type="SAM" id="Phobius"/>
    </source>
</evidence>
<feature type="transmembrane region" description="Helical" evidence="1">
    <location>
        <begin position="70"/>
        <end position="90"/>
    </location>
</feature>
<dbReference type="EMBL" id="CP111022">
    <property type="protein sequence ID" value="WAR20354.1"/>
    <property type="molecule type" value="Genomic_DNA"/>
</dbReference>
<feature type="transmembrane region" description="Helical" evidence="1">
    <location>
        <begin position="197"/>
        <end position="218"/>
    </location>
</feature>
<feature type="transmembrane region" description="Helical" evidence="1">
    <location>
        <begin position="136"/>
        <end position="157"/>
    </location>
</feature>
<organism evidence="2 3">
    <name type="scientific">Mya arenaria</name>
    <name type="common">Soft-shell clam</name>
    <dbReference type="NCBI Taxonomy" id="6604"/>
    <lineage>
        <taxon>Eukaryota</taxon>
        <taxon>Metazoa</taxon>
        <taxon>Spiralia</taxon>
        <taxon>Lophotrochozoa</taxon>
        <taxon>Mollusca</taxon>
        <taxon>Bivalvia</taxon>
        <taxon>Autobranchia</taxon>
        <taxon>Heteroconchia</taxon>
        <taxon>Euheterodonta</taxon>
        <taxon>Imparidentia</taxon>
        <taxon>Neoheterodontei</taxon>
        <taxon>Myida</taxon>
        <taxon>Myoidea</taxon>
        <taxon>Myidae</taxon>
        <taxon>Mya</taxon>
    </lineage>
</organism>
<keyword evidence="1" id="KW-0812">Transmembrane</keyword>
<keyword evidence="1" id="KW-1133">Transmembrane helix</keyword>